<dbReference type="HOGENOM" id="CLU_740698_0_0_1"/>
<name>L1IIP8_GUITC</name>
<gene>
    <name evidence="2" type="ORF">GUITHDRAFT_117646</name>
</gene>
<reference evidence="2 4" key="1">
    <citation type="journal article" date="2012" name="Nature">
        <title>Algal genomes reveal evolutionary mosaicism and the fate of nucleomorphs.</title>
        <authorList>
            <consortium name="DOE Joint Genome Institute"/>
            <person name="Curtis B.A."/>
            <person name="Tanifuji G."/>
            <person name="Burki F."/>
            <person name="Gruber A."/>
            <person name="Irimia M."/>
            <person name="Maruyama S."/>
            <person name="Arias M.C."/>
            <person name="Ball S.G."/>
            <person name="Gile G.H."/>
            <person name="Hirakawa Y."/>
            <person name="Hopkins J.F."/>
            <person name="Kuo A."/>
            <person name="Rensing S.A."/>
            <person name="Schmutz J."/>
            <person name="Symeonidi A."/>
            <person name="Elias M."/>
            <person name="Eveleigh R.J."/>
            <person name="Herman E.K."/>
            <person name="Klute M.J."/>
            <person name="Nakayama T."/>
            <person name="Obornik M."/>
            <person name="Reyes-Prieto A."/>
            <person name="Armbrust E.V."/>
            <person name="Aves S.J."/>
            <person name="Beiko R.G."/>
            <person name="Coutinho P."/>
            <person name="Dacks J.B."/>
            <person name="Durnford D.G."/>
            <person name="Fast N.M."/>
            <person name="Green B.R."/>
            <person name="Grisdale C.J."/>
            <person name="Hempel F."/>
            <person name="Henrissat B."/>
            <person name="Hoppner M.P."/>
            <person name="Ishida K."/>
            <person name="Kim E."/>
            <person name="Koreny L."/>
            <person name="Kroth P.G."/>
            <person name="Liu Y."/>
            <person name="Malik S.B."/>
            <person name="Maier U.G."/>
            <person name="McRose D."/>
            <person name="Mock T."/>
            <person name="Neilson J.A."/>
            <person name="Onodera N.T."/>
            <person name="Poole A.M."/>
            <person name="Pritham E.J."/>
            <person name="Richards T.A."/>
            <person name="Rocap G."/>
            <person name="Roy S.W."/>
            <person name="Sarai C."/>
            <person name="Schaack S."/>
            <person name="Shirato S."/>
            <person name="Slamovits C.H."/>
            <person name="Spencer D.F."/>
            <person name="Suzuki S."/>
            <person name="Worden A.Z."/>
            <person name="Zauner S."/>
            <person name="Barry K."/>
            <person name="Bell C."/>
            <person name="Bharti A.K."/>
            <person name="Crow J.A."/>
            <person name="Grimwood J."/>
            <person name="Kramer R."/>
            <person name="Lindquist E."/>
            <person name="Lucas S."/>
            <person name="Salamov A."/>
            <person name="McFadden G.I."/>
            <person name="Lane C.E."/>
            <person name="Keeling P.J."/>
            <person name="Gray M.W."/>
            <person name="Grigoriev I.V."/>
            <person name="Archibald J.M."/>
        </authorList>
    </citation>
    <scope>NUCLEOTIDE SEQUENCE</scope>
    <source>
        <strain evidence="2 4">CCMP2712</strain>
    </source>
</reference>
<dbReference type="KEGG" id="gtt:GUITHDRAFT_117646"/>
<feature type="compositionally biased region" description="Basic residues" evidence="1">
    <location>
        <begin position="355"/>
        <end position="376"/>
    </location>
</feature>
<dbReference type="PaxDb" id="55529-EKX36138"/>
<evidence type="ECO:0000313" key="2">
    <source>
        <dbReference type="EMBL" id="EKX36138.1"/>
    </source>
</evidence>
<organism evidence="2">
    <name type="scientific">Guillardia theta (strain CCMP2712)</name>
    <name type="common">Cryptophyte</name>
    <dbReference type="NCBI Taxonomy" id="905079"/>
    <lineage>
        <taxon>Eukaryota</taxon>
        <taxon>Cryptophyceae</taxon>
        <taxon>Pyrenomonadales</taxon>
        <taxon>Geminigeraceae</taxon>
        <taxon>Guillardia</taxon>
    </lineage>
</organism>
<accession>L1IIP8</accession>
<dbReference type="AlphaFoldDB" id="L1IIP8"/>
<keyword evidence="4" id="KW-1185">Reference proteome</keyword>
<dbReference type="RefSeq" id="XP_005823118.1">
    <property type="nucleotide sequence ID" value="XM_005823061.1"/>
</dbReference>
<reference evidence="3" key="3">
    <citation type="submission" date="2016-03" db="UniProtKB">
        <authorList>
            <consortium name="EnsemblProtists"/>
        </authorList>
    </citation>
    <scope>IDENTIFICATION</scope>
</reference>
<reference evidence="4" key="2">
    <citation type="submission" date="2012-11" db="EMBL/GenBank/DDBJ databases">
        <authorList>
            <person name="Kuo A."/>
            <person name="Curtis B.A."/>
            <person name="Tanifuji G."/>
            <person name="Burki F."/>
            <person name="Gruber A."/>
            <person name="Irimia M."/>
            <person name="Maruyama S."/>
            <person name="Arias M.C."/>
            <person name="Ball S.G."/>
            <person name="Gile G.H."/>
            <person name="Hirakawa Y."/>
            <person name="Hopkins J.F."/>
            <person name="Rensing S.A."/>
            <person name="Schmutz J."/>
            <person name="Symeonidi A."/>
            <person name="Elias M."/>
            <person name="Eveleigh R.J."/>
            <person name="Herman E.K."/>
            <person name="Klute M.J."/>
            <person name="Nakayama T."/>
            <person name="Obornik M."/>
            <person name="Reyes-Prieto A."/>
            <person name="Armbrust E.V."/>
            <person name="Aves S.J."/>
            <person name="Beiko R.G."/>
            <person name="Coutinho P."/>
            <person name="Dacks J.B."/>
            <person name="Durnford D.G."/>
            <person name="Fast N.M."/>
            <person name="Green B.R."/>
            <person name="Grisdale C."/>
            <person name="Hempe F."/>
            <person name="Henrissat B."/>
            <person name="Hoppner M.P."/>
            <person name="Ishida K.-I."/>
            <person name="Kim E."/>
            <person name="Koreny L."/>
            <person name="Kroth P.G."/>
            <person name="Liu Y."/>
            <person name="Malik S.-B."/>
            <person name="Maier U.G."/>
            <person name="McRose D."/>
            <person name="Mock T."/>
            <person name="Neilson J.A."/>
            <person name="Onodera N.T."/>
            <person name="Poole A.M."/>
            <person name="Pritham E.J."/>
            <person name="Richards T.A."/>
            <person name="Rocap G."/>
            <person name="Roy S.W."/>
            <person name="Sarai C."/>
            <person name="Schaack S."/>
            <person name="Shirato S."/>
            <person name="Slamovits C.H."/>
            <person name="Spencer D.F."/>
            <person name="Suzuki S."/>
            <person name="Worden A.Z."/>
            <person name="Zauner S."/>
            <person name="Barry K."/>
            <person name="Bell C."/>
            <person name="Bharti A.K."/>
            <person name="Crow J.A."/>
            <person name="Grimwood J."/>
            <person name="Kramer R."/>
            <person name="Lindquist E."/>
            <person name="Lucas S."/>
            <person name="Salamov A."/>
            <person name="McFadden G.I."/>
            <person name="Lane C.E."/>
            <person name="Keeling P.J."/>
            <person name="Gray M.W."/>
            <person name="Grigoriev I.V."/>
            <person name="Archibald J.M."/>
        </authorList>
    </citation>
    <scope>NUCLEOTIDE SEQUENCE</scope>
    <source>
        <strain evidence="4">CCMP2712</strain>
    </source>
</reference>
<dbReference type="GeneID" id="17292882"/>
<evidence type="ECO:0000256" key="1">
    <source>
        <dbReference type="SAM" id="MobiDB-lite"/>
    </source>
</evidence>
<feature type="region of interest" description="Disordered" evidence="1">
    <location>
        <begin position="298"/>
        <end position="376"/>
    </location>
</feature>
<feature type="compositionally biased region" description="Basic residues" evidence="1">
    <location>
        <begin position="337"/>
        <end position="347"/>
    </location>
</feature>
<protein>
    <submittedName>
        <fullName evidence="2 3">Uncharacterized protein</fullName>
    </submittedName>
</protein>
<dbReference type="EnsemblProtists" id="EKX36138">
    <property type="protein sequence ID" value="EKX36138"/>
    <property type="gene ID" value="GUITHDRAFT_117646"/>
</dbReference>
<dbReference type="Proteomes" id="UP000011087">
    <property type="component" value="Unassembled WGS sequence"/>
</dbReference>
<proteinExistence type="predicted"/>
<dbReference type="EMBL" id="JH993078">
    <property type="protein sequence ID" value="EKX36138.1"/>
    <property type="molecule type" value="Genomic_DNA"/>
</dbReference>
<evidence type="ECO:0000313" key="3">
    <source>
        <dbReference type="EnsemblProtists" id="EKX36138"/>
    </source>
</evidence>
<evidence type="ECO:0000313" key="4">
    <source>
        <dbReference type="Proteomes" id="UP000011087"/>
    </source>
</evidence>
<sequence>MYLYNDGQKIDLISYTELARKNPAIKDQLNKYIGEKSQISKRFKKEISDKKNEILQAMSENQTTNAKENELKILMDDQRKKVNQGYMDIVISDSQRRATIDLLPSGFLNHSPLWDDNSEFSIITVLKIQPSIFLGKVRTPFDPNQTLIQLNKRLVNLKITDKNIEQTIKTINNLSGSSNPDVPMAPAGGSQFSMIGSAFSAPLDLDSINVQAYLGAKLETKTPEKREEIKTLLKMTEKYNEIKERMIKKTITMLENAYETTITPTTKKMIALIKGLLLFNKTIRVRGNTNTSLAKALKAAAKNPTGEKKEKKQANTANTPSHKLAKERGVIPPGSNKTKKGKGKGKGKGNGNGKGKGKGNGKGKGKGNQRGQAAKK</sequence>